<protein>
    <submittedName>
        <fullName evidence="9">DMT family transporter</fullName>
    </submittedName>
</protein>
<evidence type="ECO:0000313" key="9">
    <source>
        <dbReference type="EMBL" id="MBD2735130.1"/>
    </source>
</evidence>
<evidence type="ECO:0000256" key="4">
    <source>
        <dbReference type="ARBA" id="ARBA00022692"/>
    </source>
</evidence>
<evidence type="ECO:0000256" key="5">
    <source>
        <dbReference type="ARBA" id="ARBA00022989"/>
    </source>
</evidence>
<evidence type="ECO:0000256" key="2">
    <source>
        <dbReference type="ARBA" id="ARBA00007362"/>
    </source>
</evidence>
<dbReference type="SUPFAM" id="SSF103481">
    <property type="entry name" value="Multidrug resistance efflux transporter EmrE"/>
    <property type="match status" value="2"/>
</dbReference>
<keyword evidence="6 7" id="KW-0472">Membrane</keyword>
<reference evidence="9 10" key="1">
    <citation type="journal article" date="2020" name="ISME J.">
        <title>Comparative genomics reveals insights into cyanobacterial evolution and habitat adaptation.</title>
        <authorList>
            <person name="Chen M.Y."/>
            <person name="Teng W.K."/>
            <person name="Zhao L."/>
            <person name="Hu C.X."/>
            <person name="Zhou Y.K."/>
            <person name="Han B.P."/>
            <person name="Song L.R."/>
            <person name="Shu W.S."/>
        </authorList>
    </citation>
    <scope>NUCLEOTIDE SEQUENCE [LARGE SCALE GENOMIC DNA]</scope>
    <source>
        <strain evidence="9 10">FACHB-159</strain>
    </source>
</reference>
<keyword evidence="3" id="KW-1003">Cell membrane</keyword>
<comment type="caution">
    <text evidence="9">The sequence shown here is derived from an EMBL/GenBank/DDBJ whole genome shotgun (WGS) entry which is preliminary data.</text>
</comment>
<feature type="transmembrane region" description="Helical" evidence="7">
    <location>
        <begin position="127"/>
        <end position="148"/>
    </location>
</feature>
<dbReference type="Gene3D" id="1.10.3730.20">
    <property type="match status" value="1"/>
</dbReference>
<feature type="transmembrane region" description="Helical" evidence="7">
    <location>
        <begin position="99"/>
        <end position="121"/>
    </location>
</feature>
<feature type="domain" description="EamA" evidence="8">
    <location>
        <begin position="1"/>
        <end position="115"/>
    </location>
</feature>
<dbReference type="InterPro" id="IPR037185">
    <property type="entry name" value="EmrE-like"/>
</dbReference>
<keyword evidence="10" id="KW-1185">Reference proteome</keyword>
<feature type="transmembrane region" description="Helical" evidence="7">
    <location>
        <begin position="46"/>
        <end position="67"/>
    </location>
</feature>
<evidence type="ECO:0000313" key="10">
    <source>
        <dbReference type="Proteomes" id="UP000637383"/>
    </source>
</evidence>
<keyword evidence="5 7" id="KW-1133">Transmembrane helix</keyword>
<evidence type="ECO:0000256" key="7">
    <source>
        <dbReference type="SAM" id="Phobius"/>
    </source>
</evidence>
<dbReference type="EMBL" id="JACJTU010000012">
    <property type="protein sequence ID" value="MBD2735130.1"/>
    <property type="molecule type" value="Genomic_DNA"/>
</dbReference>
<organism evidence="9 10">
    <name type="scientific">Nostoc paludosum FACHB-159</name>
    <dbReference type="NCBI Taxonomy" id="2692908"/>
    <lineage>
        <taxon>Bacteria</taxon>
        <taxon>Bacillati</taxon>
        <taxon>Cyanobacteriota</taxon>
        <taxon>Cyanophyceae</taxon>
        <taxon>Nostocales</taxon>
        <taxon>Nostocaceae</taxon>
        <taxon>Nostoc</taxon>
    </lineage>
</organism>
<feature type="transmembrane region" description="Helical" evidence="7">
    <location>
        <begin position="160"/>
        <end position="185"/>
    </location>
</feature>
<dbReference type="PANTHER" id="PTHR42920:SF5">
    <property type="entry name" value="EAMA DOMAIN-CONTAINING PROTEIN"/>
    <property type="match status" value="1"/>
</dbReference>
<feature type="transmembrane region" description="Helical" evidence="7">
    <location>
        <begin position="255"/>
        <end position="274"/>
    </location>
</feature>
<dbReference type="Proteomes" id="UP000637383">
    <property type="component" value="Unassembled WGS sequence"/>
</dbReference>
<feature type="domain" description="EamA" evidence="8">
    <location>
        <begin position="130"/>
        <end position="272"/>
    </location>
</feature>
<feature type="transmembrane region" description="Helical" evidence="7">
    <location>
        <begin position="12"/>
        <end position="34"/>
    </location>
</feature>
<comment type="similarity">
    <text evidence="2">Belongs to the EamA transporter family.</text>
</comment>
<evidence type="ECO:0000256" key="6">
    <source>
        <dbReference type="ARBA" id="ARBA00023136"/>
    </source>
</evidence>
<dbReference type="InterPro" id="IPR000620">
    <property type="entry name" value="EamA_dom"/>
</dbReference>
<proteinExistence type="inferred from homology"/>
<feature type="transmembrane region" description="Helical" evidence="7">
    <location>
        <begin position="73"/>
        <end position="92"/>
    </location>
</feature>
<dbReference type="PANTHER" id="PTHR42920">
    <property type="entry name" value="OS03G0707200 PROTEIN-RELATED"/>
    <property type="match status" value="1"/>
</dbReference>
<gene>
    <name evidence="9" type="ORF">H6H03_14725</name>
</gene>
<dbReference type="Pfam" id="PF00892">
    <property type="entry name" value="EamA"/>
    <property type="match status" value="2"/>
</dbReference>
<keyword evidence="4 7" id="KW-0812">Transmembrane</keyword>
<evidence type="ECO:0000259" key="8">
    <source>
        <dbReference type="Pfam" id="PF00892"/>
    </source>
</evidence>
<sequence length="286" mass="31527">MSKAGLEYIPPLHLLVIQLAASITFLWIAVLIINRHPSLNWKTIRYSFTGILEPGLAYTFGLLGLTLTTASNASIISSTEPVFIIFISWLFLRERITKHLLLFTVLAFTGVILIVVVDITIIKDSKFSFIGDMLILLGTFCAAIYVILSHKIIGNNKNISPLSLAAVQQTAGFISTTLIWFTGILSHEVMDFSSLNLEIWILAIASGIIQYALAFWFYLIALKDVSASTAGLFLTLIPVFALGAAYLFLNENLVILQWLGAILILTSVSSISLIQQQSESQTIENK</sequence>
<evidence type="ECO:0000256" key="3">
    <source>
        <dbReference type="ARBA" id="ARBA00022475"/>
    </source>
</evidence>
<feature type="transmembrane region" description="Helical" evidence="7">
    <location>
        <begin position="197"/>
        <end position="219"/>
    </location>
</feature>
<accession>A0ABR8K7V8</accession>
<comment type="subcellular location">
    <subcellularLocation>
        <location evidence="1">Cell membrane</location>
        <topology evidence="1">Multi-pass membrane protein</topology>
    </subcellularLocation>
</comment>
<name>A0ABR8K7V8_9NOSO</name>
<feature type="transmembrane region" description="Helical" evidence="7">
    <location>
        <begin position="231"/>
        <end position="249"/>
    </location>
</feature>
<evidence type="ECO:0000256" key="1">
    <source>
        <dbReference type="ARBA" id="ARBA00004651"/>
    </source>
</evidence>
<dbReference type="InterPro" id="IPR051258">
    <property type="entry name" value="Diverse_Substrate_Transporter"/>
</dbReference>